<sequence length="587" mass="66960">MVTTRNTNAEDQSEMLRLMEQRMTEMQRKHEEEMAAIRAECLAQIAKSKNGEKGGEQGEGAGEKRTPLEEENSSAHANGREENENKDSRSLVKVEETTTMVPFMREIMEVHISEQFVPPQFKMYDGTSDPTAHVKSFINAMTFRTGCDAIWCRAFSLSLEGEALEWFNTLPVNSIENFKSLGEMFKKQFAACSAEDVTIVDLMNLRQGKEESLKVFMDRYQKTIRRVKGLSLELALQYVMPALRPGPFKDSICRTPPRTIEELRQRAADEARVETMKQQYQKDAQEARMDKTDGKKTDGQGSRSGLKNREGPRGPRFQQYITLNAPRARILQEALSTQIMQTPMKRPTPPGADLTKRCLYHQNSGHDTEECVTLKDKIEELIRAGRLQRYIKTNTSDQYAERSSSPRQTSRRPRSPKRQEKSTNTRGYRPARDDRRERSRSRSRDGDRRRPLRGIINTISGGFAGGGSTSSARKRSIRTLRSIHAVDVTRRTMPPITFTDEDFHAPDPDQDDPMVITVEVARYEVSKVLIDQGSSVNILYWKTFSQMNISEDLIVPYSEQIVGFAGERVDTRGYVDLRMRLGTGRES</sequence>
<organism evidence="4 5">
    <name type="scientific">Vigna radiata var. radiata</name>
    <name type="common">Mung bean</name>
    <name type="synonym">Phaseolus aureus</name>
    <dbReference type="NCBI Taxonomy" id="3916"/>
    <lineage>
        <taxon>Eukaryota</taxon>
        <taxon>Viridiplantae</taxon>
        <taxon>Streptophyta</taxon>
        <taxon>Embryophyta</taxon>
        <taxon>Tracheophyta</taxon>
        <taxon>Spermatophyta</taxon>
        <taxon>Magnoliopsida</taxon>
        <taxon>eudicotyledons</taxon>
        <taxon>Gunneridae</taxon>
        <taxon>Pentapetalae</taxon>
        <taxon>rosids</taxon>
        <taxon>fabids</taxon>
        <taxon>Fabales</taxon>
        <taxon>Fabaceae</taxon>
        <taxon>Papilionoideae</taxon>
        <taxon>50 kb inversion clade</taxon>
        <taxon>NPAAA clade</taxon>
        <taxon>indigoferoid/millettioid clade</taxon>
        <taxon>Phaseoleae</taxon>
        <taxon>Vigna</taxon>
    </lineage>
</organism>
<dbReference type="AlphaFoldDB" id="A0A1S3W0P1"/>
<dbReference type="GeneID" id="106780115"/>
<dbReference type="Proteomes" id="UP000087766">
    <property type="component" value="Chromosome 2"/>
</dbReference>
<protein>
    <submittedName>
        <fullName evidence="5">Uncharacterized protein LOC106780115</fullName>
    </submittedName>
</protein>
<dbReference type="KEGG" id="vra:106780115"/>
<feature type="compositionally biased region" description="Basic and acidic residues" evidence="2">
    <location>
        <begin position="49"/>
        <end position="68"/>
    </location>
</feature>
<reference evidence="4" key="1">
    <citation type="journal article" date="2014" name="Nat. Commun.">
        <title>Genome sequence of mungbean and insights into evolution within Vigna species.</title>
        <authorList>
            <person name="Kang Y.J."/>
            <person name="Kim S.K."/>
            <person name="Kim M.Y."/>
            <person name="Lestari P."/>
            <person name="Kim K.H."/>
            <person name="Ha B.K."/>
            <person name="Jun T.H."/>
            <person name="Hwang W.J."/>
            <person name="Lee T."/>
            <person name="Lee J."/>
            <person name="Shim S."/>
            <person name="Yoon M.Y."/>
            <person name="Jang Y.E."/>
            <person name="Han K.S."/>
            <person name="Taeprayoon P."/>
            <person name="Yoon N."/>
            <person name="Somta P."/>
            <person name="Tanya P."/>
            <person name="Kim K.S."/>
            <person name="Gwag J.G."/>
            <person name="Moon J.K."/>
            <person name="Lee Y.H."/>
            <person name="Park B.S."/>
            <person name="Bombarely A."/>
            <person name="Doyle J.J."/>
            <person name="Jackson S.A."/>
            <person name="Schafleitner R."/>
            <person name="Srinives P."/>
            <person name="Varshney R.K."/>
            <person name="Lee S.H."/>
        </authorList>
    </citation>
    <scope>NUCLEOTIDE SEQUENCE [LARGE SCALE GENOMIC DNA]</scope>
    <source>
        <strain evidence="4">cv. VC1973A</strain>
    </source>
</reference>
<dbReference type="RefSeq" id="XP_014523844.1">
    <property type="nucleotide sequence ID" value="XM_014668358.1"/>
</dbReference>
<proteinExistence type="predicted"/>
<dbReference type="PANTHER" id="PTHR33223">
    <property type="entry name" value="CCHC-TYPE DOMAIN-CONTAINING PROTEIN"/>
    <property type="match status" value="1"/>
</dbReference>
<accession>A0A1S3W0P1</accession>
<evidence type="ECO:0000256" key="1">
    <source>
        <dbReference type="SAM" id="Coils"/>
    </source>
</evidence>
<gene>
    <name evidence="5" type="primary">LOC106780115</name>
</gene>
<feature type="region of interest" description="Disordered" evidence="2">
    <location>
        <begin position="393"/>
        <end position="474"/>
    </location>
</feature>
<evidence type="ECO:0000259" key="3">
    <source>
        <dbReference type="Pfam" id="PF03732"/>
    </source>
</evidence>
<dbReference type="InterPro" id="IPR005162">
    <property type="entry name" value="Retrotrans_gag_dom"/>
</dbReference>
<evidence type="ECO:0000256" key="2">
    <source>
        <dbReference type="SAM" id="MobiDB-lite"/>
    </source>
</evidence>
<feature type="domain" description="Retrotransposon gag" evidence="3">
    <location>
        <begin position="154"/>
        <end position="234"/>
    </location>
</feature>
<evidence type="ECO:0000313" key="5">
    <source>
        <dbReference type="RefSeq" id="XP_014523844.1"/>
    </source>
</evidence>
<dbReference type="PANTHER" id="PTHR33223:SF10">
    <property type="entry name" value="AMINOTRANSFERASE-LIKE PLANT MOBILE DOMAIN-CONTAINING PROTEIN"/>
    <property type="match status" value="1"/>
</dbReference>
<feature type="region of interest" description="Disordered" evidence="2">
    <location>
        <begin position="48"/>
        <end position="90"/>
    </location>
</feature>
<dbReference type="OrthoDB" id="1113737at2759"/>
<feature type="compositionally biased region" description="Basic and acidic residues" evidence="2">
    <location>
        <begin position="430"/>
        <end position="449"/>
    </location>
</feature>
<name>A0A1S3W0P1_VIGRR</name>
<feature type="compositionally biased region" description="Basic and acidic residues" evidence="2">
    <location>
        <begin position="283"/>
        <end position="298"/>
    </location>
</feature>
<keyword evidence="1" id="KW-0175">Coiled coil</keyword>
<keyword evidence="4" id="KW-1185">Reference proteome</keyword>
<feature type="region of interest" description="Disordered" evidence="2">
    <location>
        <begin position="268"/>
        <end position="318"/>
    </location>
</feature>
<reference evidence="5" key="2">
    <citation type="submission" date="2025-08" db="UniProtKB">
        <authorList>
            <consortium name="RefSeq"/>
        </authorList>
    </citation>
    <scope>IDENTIFICATION</scope>
    <source>
        <tissue evidence="5">Leaf</tissue>
    </source>
</reference>
<feature type="coiled-coil region" evidence="1">
    <location>
        <begin position="9"/>
        <end position="36"/>
    </location>
</feature>
<dbReference type="Pfam" id="PF03732">
    <property type="entry name" value="Retrotrans_gag"/>
    <property type="match status" value="1"/>
</dbReference>
<feature type="compositionally biased region" description="Basic and acidic residues" evidence="2">
    <location>
        <begin position="78"/>
        <end position="90"/>
    </location>
</feature>
<evidence type="ECO:0000313" key="4">
    <source>
        <dbReference type="Proteomes" id="UP000087766"/>
    </source>
</evidence>